<dbReference type="InterPro" id="IPR058240">
    <property type="entry name" value="rSAM_sf"/>
</dbReference>
<dbReference type="RefSeq" id="WP_338617963.1">
    <property type="nucleotide sequence ID" value="NZ_AP028127.1"/>
</dbReference>
<accession>A0ABM8IMX1</accession>
<sequence length="445" mass="51825">MNNLLLAKTEKILGNSGGKIFNNLYKLLNSYEEPLEKVTFAYIERYRKPLLVSPKIRFNYTLSQINEIFKGYSEYSQDNIRNLYLLALSICGIKVDDELALSFINAPKEESYRYLRVIATVDNKPITMRVVPNSWGGKDSILTTNFHLKGTDIYLEDKKICTITSWCNLCSINNIAYVSKNLYGENILCVNPLQFCNQECKFCLRTQEMYSKNRTDELINLRADQLCRYIISELPEVNYQTLNEFYISTGRFRDSKHLLNYLESLYINLKEISCNQFDPVSKEHQWFKVSTHLLDTEEAMIQAQKCGVKKYLYPIEIVCDKKRKKYMASQGVPNNKGDVMFSEIITILDTASKVFGKENIEPVLIIGIDTYEDTMSALLQLKNKGYKTISYNVYRAYYEEQLNLYNMSLEEIVDVTEFIKRNFNQGYKQVVDMNNKCVQKSYISI</sequence>
<dbReference type="Proteomes" id="UP001432099">
    <property type="component" value="Chromosome"/>
</dbReference>
<name>A0ABM8IMX1_9FIRM</name>
<evidence type="ECO:0000313" key="1">
    <source>
        <dbReference type="EMBL" id="BEH90756.1"/>
    </source>
</evidence>
<proteinExistence type="predicted"/>
<dbReference type="SUPFAM" id="SSF102114">
    <property type="entry name" value="Radical SAM enzymes"/>
    <property type="match status" value="1"/>
</dbReference>
<keyword evidence="2" id="KW-1185">Reference proteome</keyword>
<organism evidence="1 2">
    <name type="scientific">Turicibacter faecis</name>
    <dbReference type="NCBI Taxonomy" id="2963365"/>
    <lineage>
        <taxon>Bacteria</taxon>
        <taxon>Bacillati</taxon>
        <taxon>Bacillota</taxon>
        <taxon>Erysipelotrichia</taxon>
        <taxon>Erysipelotrichales</taxon>
        <taxon>Turicibacteraceae</taxon>
        <taxon>Turicibacter</taxon>
    </lineage>
</organism>
<reference evidence="1" key="1">
    <citation type="journal article" date="2024" name="Int. J. Syst. Evol. Microbiol.">
        <title>Turicibacter faecis sp. nov., isolated from faeces of heart failure mouse model.</title>
        <authorList>
            <person name="Imamura Y."/>
            <person name="Motooka D."/>
            <person name="Nakajima Y."/>
            <person name="Ito S."/>
            <person name="Kitakaze M."/>
            <person name="Iida T."/>
            <person name="Nakamura S."/>
        </authorList>
    </citation>
    <scope>NUCLEOTIDE SEQUENCE</scope>
    <source>
        <strain evidence="1">TC023</strain>
    </source>
</reference>
<evidence type="ECO:0008006" key="3">
    <source>
        <dbReference type="Google" id="ProtNLM"/>
    </source>
</evidence>
<dbReference type="EMBL" id="AP028127">
    <property type="protein sequence ID" value="BEH90756.1"/>
    <property type="molecule type" value="Genomic_DNA"/>
</dbReference>
<evidence type="ECO:0000313" key="2">
    <source>
        <dbReference type="Proteomes" id="UP001432099"/>
    </source>
</evidence>
<protein>
    <recommendedName>
        <fullName evidence="3">Radical SAM protein</fullName>
    </recommendedName>
</protein>
<gene>
    <name evidence="1" type="ORF">T23_08580</name>
</gene>